<reference evidence="1" key="1">
    <citation type="journal article" date="2014" name="Front. Microbiol.">
        <title>High frequency of phylogenetically diverse reductive dehalogenase-homologous genes in deep subseafloor sedimentary metagenomes.</title>
        <authorList>
            <person name="Kawai M."/>
            <person name="Futagami T."/>
            <person name="Toyoda A."/>
            <person name="Takaki Y."/>
            <person name="Nishi S."/>
            <person name="Hori S."/>
            <person name="Arai W."/>
            <person name="Tsubouchi T."/>
            <person name="Morono Y."/>
            <person name="Uchiyama I."/>
            <person name="Ito T."/>
            <person name="Fujiyama A."/>
            <person name="Inagaki F."/>
            <person name="Takami H."/>
        </authorList>
    </citation>
    <scope>NUCLEOTIDE SEQUENCE</scope>
    <source>
        <strain evidence="1">Expedition CK06-06</strain>
    </source>
</reference>
<sequence>MKAAPARAGSALYLTHVTMSIVKSAEYGYLIDTDVSLVDAVGEGEVAFGPIQLQI</sequence>
<dbReference type="AlphaFoldDB" id="X1QK05"/>
<comment type="caution">
    <text evidence="1">The sequence shown here is derived from an EMBL/GenBank/DDBJ whole genome shotgun (WGS) entry which is preliminary data.</text>
</comment>
<evidence type="ECO:0000313" key="1">
    <source>
        <dbReference type="EMBL" id="GAI68822.1"/>
    </source>
</evidence>
<gene>
    <name evidence="1" type="ORF">S06H3_66556</name>
</gene>
<feature type="non-terminal residue" evidence="1">
    <location>
        <position position="55"/>
    </location>
</feature>
<protein>
    <submittedName>
        <fullName evidence="1">Uncharacterized protein</fullName>
    </submittedName>
</protein>
<proteinExistence type="predicted"/>
<name>X1QK05_9ZZZZ</name>
<dbReference type="EMBL" id="BARV01045432">
    <property type="protein sequence ID" value="GAI68822.1"/>
    <property type="molecule type" value="Genomic_DNA"/>
</dbReference>
<accession>X1QK05</accession>
<organism evidence="1">
    <name type="scientific">marine sediment metagenome</name>
    <dbReference type="NCBI Taxonomy" id="412755"/>
    <lineage>
        <taxon>unclassified sequences</taxon>
        <taxon>metagenomes</taxon>
        <taxon>ecological metagenomes</taxon>
    </lineage>
</organism>